<dbReference type="AlphaFoldDB" id="A0A2J8TNC8"/>
<accession>A0A2J8TNC8</accession>
<sequence>MGEHPSPGPAVAACAEAERIEELEPEAEEQLPAAPEDHWKVLFDQEAFLDL</sequence>
<name>A0A2J8TNC8_PONAB</name>
<organism evidence="1">
    <name type="scientific">Pongo abelii</name>
    <name type="common">Sumatran orangutan</name>
    <name type="synonym">Pongo pygmaeus abelii</name>
    <dbReference type="NCBI Taxonomy" id="9601"/>
    <lineage>
        <taxon>Eukaryota</taxon>
        <taxon>Metazoa</taxon>
        <taxon>Chordata</taxon>
        <taxon>Craniata</taxon>
        <taxon>Vertebrata</taxon>
        <taxon>Euteleostomi</taxon>
        <taxon>Mammalia</taxon>
        <taxon>Eutheria</taxon>
        <taxon>Euarchontoglires</taxon>
        <taxon>Primates</taxon>
        <taxon>Haplorrhini</taxon>
        <taxon>Catarrhini</taxon>
        <taxon>Hominidae</taxon>
        <taxon>Pongo</taxon>
    </lineage>
</organism>
<comment type="caution">
    <text evidence="1">The sequence shown here is derived from an EMBL/GenBank/DDBJ whole genome shotgun (WGS) entry which is preliminary data.</text>
</comment>
<evidence type="ECO:0000313" key="1">
    <source>
        <dbReference type="EMBL" id="PNJ34525.1"/>
    </source>
</evidence>
<reference evidence="1" key="1">
    <citation type="submission" date="2017-12" db="EMBL/GenBank/DDBJ databases">
        <title>High-resolution comparative analysis of great ape genomes.</title>
        <authorList>
            <person name="Pollen A."/>
            <person name="Hastie A."/>
            <person name="Hormozdiari F."/>
            <person name="Dougherty M."/>
            <person name="Liu R."/>
            <person name="Chaisson M."/>
            <person name="Hoppe E."/>
            <person name="Hill C."/>
            <person name="Pang A."/>
            <person name="Hillier L."/>
            <person name="Baker C."/>
            <person name="Armstrong J."/>
            <person name="Shendure J."/>
            <person name="Paten B."/>
            <person name="Wilson R."/>
            <person name="Chao H."/>
            <person name="Schneider V."/>
            <person name="Ventura M."/>
            <person name="Kronenberg Z."/>
            <person name="Murali S."/>
            <person name="Gordon D."/>
            <person name="Cantsilieris S."/>
            <person name="Munson K."/>
            <person name="Nelson B."/>
            <person name="Raja A."/>
            <person name="Underwood J."/>
            <person name="Diekhans M."/>
            <person name="Fiddes I."/>
            <person name="Haussler D."/>
            <person name="Eichler E."/>
        </authorList>
    </citation>
    <scope>NUCLEOTIDE SEQUENCE [LARGE SCALE GENOMIC DNA]</scope>
    <source>
        <strain evidence="1">Susie</strain>
    </source>
</reference>
<dbReference type="EMBL" id="NDHI03003489">
    <property type="protein sequence ID" value="PNJ34525.1"/>
    <property type="molecule type" value="Genomic_DNA"/>
</dbReference>
<protein>
    <submittedName>
        <fullName evidence="1">RHBDL3 isoform 3</fullName>
    </submittedName>
</protein>
<proteinExistence type="predicted"/>
<gene>
    <name evidence="1" type="ORF">CR201_G0033693</name>
</gene>